<dbReference type="Gene3D" id="3.30.470.20">
    <property type="entry name" value="ATP-grasp fold, B domain"/>
    <property type="match status" value="1"/>
</dbReference>
<evidence type="ECO:0000313" key="3">
    <source>
        <dbReference type="EMBL" id="UQK59270.1"/>
    </source>
</evidence>
<keyword evidence="1" id="KW-0547">Nucleotide-binding</keyword>
<dbReference type="PROSITE" id="PS50975">
    <property type="entry name" value="ATP_GRASP"/>
    <property type="match status" value="1"/>
</dbReference>
<evidence type="ECO:0000256" key="1">
    <source>
        <dbReference type="PROSITE-ProRule" id="PRU00409"/>
    </source>
</evidence>
<protein>
    <submittedName>
        <fullName evidence="3">ATP-grasp domain-containing protein</fullName>
    </submittedName>
</protein>
<accession>A0A9E7DJV4</accession>
<evidence type="ECO:0000259" key="2">
    <source>
        <dbReference type="PROSITE" id="PS50975"/>
    </source>
</evidence>
<dbReference type="SUPFAM" id="SSF56059">
    <property type="entry name" value="Glutathione synthetase ATP-binding domain-like"/>
    <property type="match status" value="1"/>
</dbReference>
<keyword evidence="4" id="KW-1185">Reference proteome</keyword>
<organism evidence="3 4">
    <name type="scientific">Fenollaria massiliensis</name>
    <dbReference type="NCBI Taxonomy" id="938288"/>
    <lineage>
        <taxon>Bacteria</taxon>
        <taxon>Bacillati</taxon>
        <taxon>Bacillota</taxon>
        <taxon>Clostridia</taxon>
        <taxon>Eubacteriales</taxon>
        <taxon>Fenollaria</taxon>
    </lineage>
</organism>
<dbReference type="GO" id="GO:0005524">
    <property type="term" value="F:ATP binding"/>
    <property type="evidence" value="ECO:0007669"/>
    <property type="project" value="UniProtKB-UniRule"/>
</dbReference>
<reference evidence="3" key="1">
    <citation type="submission" date="2022-04" db="EMBL/GenBank/DDBJ databases">
        <title>Complete genome sequences of Ezakiella coagulans and Fenollaria massiliensis.</title>
        <authorList>
            <person name="France M.T."/>
            <person name="Clifford J."/>
            <person name="Narina S."/>
            <person name="Rutt L."/>
            <person name="Ravel J."/>
        </authorList>
    </citation>
    <scope>NUCLEOTIDE SEQUENCE</scope>
    <source>
        <strain evidence="3">C0061C2</strain>
    </source>
</reference>
<evidence type="ECO:0000313" key="4">
    <source>
        <dbReference type="Proteomes" id="UP000831151"/>
    </source>
</evidence>
<dbReference type="AlphaFoldDB" id="A0A9E7DJV4"/>
<dbReference type="Pfam" id="PF15632">
    <property type="entry name" value="ATPgrasp_Ter"/>
    <property type="match status" value="1"/>
</dbReference>
<gene>
    <name evidence="3" type="ORF">M1R53_00960</name>
</gene>
<proteinExistence type="predicted"/>
<keyword evidence="1" id="KW-0067">ATP-binding</keyword>
<dbReference type="GO" id="GO:0046872">
    <property type="term" value="F:metal ion binding"/>
    <property type="evidence" value="ECO:0007669"/>
    <property type="project" value="InterPro"/>
</dbReference>
<dbReference type="InterPro" id="IPR011761">
    <property type="entry name" value="ATP-grasp"/>
</dbReference>
<dbReference type="EMBL" id="CP096649">
    <property type="protein sequence ID" value="UQK59270.1"/>
    <property type="molecule type" value="Genomic_DNA"/>
</dbReference>
<dbReference type="Proteomes" id="UP000831151">
    <property type="component" value="Chromosome"/>
</dbReference>
<dbReference type="RefSeq" id="WP_249242770.1">
    <property type="nucleotide sequence ID" value="NZ_CP096649.1"/>
</dbReference>
<sequence>MKYNAIILGTDHNSYSVARSFFEAYNEKPIVVGAALLVPFVASTITDIHIVKDFSSDDDVFVNTLNKIAKEREEEDFIFFAPTEHYVDLLVRNEDKFDFKAHIPYPDPKEAEKLILKSEFYKILENIGVAYPKTFIANKNNYQSVNIEGEAFLKADEYNDFIESNATNIQKGYHAMKKDETLAILEEIYKSNYTGSIIVQDYIHGGQGTEYSLNGYRAHDGKVSMVLARNLLSDMRPMWVGNHLVQVDHFDEEMFNTAEKIVSSLDYKGLFNFDFKKDSKTGKIYTLEMNIRQGRTFYYATLGGVNLMKIAIDDMILGKSVSERTKRAFMLTAIDKDICREHLDKELLNEFDKKERLENTAIHIVNERDAAPERVERVRNALKRQADDLYK</sequence>
<name>A0A9E7DJV4_9FIRM</name>
<feature type="domain" description="ATP-grasp" evidence="2">
    <location>
        <begin position="121"/>
        <end position="316"/>
    </location>
</feature>
<dbReference type="KEGG" id="fms:M1R53_00960"/>